<protein>
    <submittedName>
        <fullName evidence="2">Uncharacterized protein</fullName>
    </submittedName>
</protein>
<accession>A0AAE1C4J0</accession>
<name>A0AAE1C4J0_9PEZI</name>
<feature type="compositionally biased region" description="Basic and acidic residues" evidence="1">
    <location>
        <begin position="383"/>
        <end position="401"/>
    </location>
</feature>
<evidence type="ECO:0000313" key="3">
    <source>
        <dbReference type="Proteomes" id="UP001274830"/>
    </source>
</evidence>
<proteinExistence type="predicted"/>
<feature type="region of interest" description="Disordered" evidence="1">
    <location>
        <begin position="338"/>
        <end position="401"/>
    </location>
</feature>
<feature type="region of interest" description="Disordered" evidence="1">
    <location>
        <begin position="241"/>
        <end position="263"/>
    </location>
</feature>
<keyword evidence="3" id="KW-1185">Reference proteome</keyword>
<evidence type="ECO:0000313" key="2">
    <source>
        <dbReference type="EMBL" id="KAK3677549.1"/>
    </source>
</evidence>
<dbReference type="EMBL" id="JAUTXT010000006">
    <property type="protein sequence ID" value="KAK3677549.1"/>
    <property type="molecule type" value="Genomic_DNA"/>
</dbReference>
<dbReference type="Proteomes" id="UP001274830">
    <property type="component" value="Unassembled WGS sequence"/>
</dbReference>
<sequence length="666" mass="72914">MGHQPTPVLDMQEDMKQVPSGAQPVLTTLVKKVNSPEEVENLLQRFARQPYDRYGAAVCQIAAVRDLLADGMLASIDPNLAVRQPSEEGEIRESTNGDVVVMTECFTDDHVSTAASYQGGDVERSAQHDHELVQPASEPSISLHLQSQSPLSVGADIQSDSAGAVNAHHGLPAAHDTSQHREVPQFGQVSRLTSKYFEILGDSLGDRRDWSHFQLIPTLYTTTASSSAGCVSANLRFGGQGQSLSTPHSQGQTERAALSSPVDDLTTPAQTAIATQVDAIETPPTFAQINPARANLMQSQSTEEFVPWFREEEHQPFQPTGANFVPLNSALETGQMEHRHGMGTSGRPTTFGSQPSSIDQSQAAKGSKHEPPHARRRKRKRAPSREETPTDTNFEPKEDKTVVLNLLDPTGPYENPAHQKRIVKGLAAKLAERINSYLMLGGVPGVTLPRLNLQGRMPDGARIDFDCRARVENANDVRELLTSILLRSGTAKQKRVECDKILRHVARWNPALFPEFSSSLSNNKVCLRAASPDTYKSFLDVLTTTEDLRLNRPLRAINGYSIASRIFDAARQHVRRHAPGSSLLQDPAAKTLFAGAGYNAAALGPVPAKFSLVRGGIGTPRRSFLDALETSFMLQTTRSEEFEAELERLLYCLAEQDKTAWPELFA</sequence>
<reference evidence="2" key="1">
    <citation type="submission" date="2023-07" db="EMBL/GenBank/DDBJ databases">
        <title>Black Yeasts Isolated from many extreme environments.</title>
        <authorList>
            <person name="Coleine C."/>
            <person name="Stajich J.E."/>
            <person name="Selbmann L."/>
        </authorList>
    </citation>
    <scope>NUCLEOTIDE SEQUENCE</scope>
    <source>
        <strain evidence="2">CCFEE 5485</strain>
    </source>
</reference>
<dbReference type="AlphaFoldDB" id="A0AAE1C4J0"/>
<evidence type="ECO:0000256" key="1">
    <source>
        <dbReference type="SAM" id="MobiDB-lite"/>
    </source>
</evidence>
<comment type="caution">
    <text evidence="2">The sequence shown here is derived from an EMBL/GenBank/DDBJ whole genome shotgun (WGS) entry which is preliminary data.</text>
</comment>
<feature type="compositionally biased region" description="Polar residues" evidence="1">
    <location>
        <begin position="242"/>
        <end position="253"/>
    </location>
</feature>
<gene>
    <name evidence="2" type="ORF">LTR78_002399</name>
</gene>
<organism evidence="2 3">
    <name type="scientific">Recurvomyces mirabilis</name>
    <dbReference type="NCBI Taxonomy" id="574656"/>
    <lineage>
        <taxon>Eukaryota</taxon>
        <taxon>Fungi</taxon>
        <taxon>Dikarya</taxon>
        <taxon>Ascomycota</taxon>
        <taxon>Pezizomycotina</taxon>
        <taxon>Dothideomycetes</taxon>
        <taxon>Dothideomycetidae</taxon>
        <taxon>Mycosphaerellales</taxon>
        <taxon>Teratosphaeriaceae</taxon>
        <taxon>Recurvomyces</taxon>
    </lineage>
</organism>
<feature type="compositionally biased region" description="Polar residues" evidence="1">
    <location>
        <begin position="346"/>
        <end position="364"/>
    </location>
</feature>